<evidence type="ECO:0000256" key="4">
    <source>
        <dbReference type="SAM" id="MobiDB-lite"/>
    </source>
</evidence>
<keyword evidence="3" id="KW-0949">S-adenosyl-L-methionine</keyword>
<proteinExistence type="predicted"/>
<dbReference type="PANTHER" id="PTHR13271">
    <property type="entry name" value="UNCHARACTERIZED PUTATIVE METHYLTRANSFERASE"/>
    <property type="match status" value="1"/>
</dbReference>
<dbReference type="EMBL" id="LHPG02000006">
    <property type="protein sequence ID" value="PRW57714.1"/>
    <property type="molecule type" value="Genomic_DNA"/>
</dbReference>
<dbReference type="Proteomes" id="UP000239899">
    <property type="component" value="Unassembled WGS sequence"/>
</dbReference>
<dbReference type="OrthoDB" id="341421at2759"/>
<protein>
    <submittedName>
        <fullName evidence="6">SET domain-containing</fullName>
    </submittedName>
</protein>
<sequence>MALASACSSAALCAIPQTHGRPKAPCSFAPSSRPPAPDRRRRSPAAAAAGGSSAGGFGGGSSSTAAQEAAVTKDYIKWAGEAGIISPKMQQAYFGELRGAKALDAIAPDEIFVTVPRAAAVVVAPNERCPCPDFVDAAFYKEAPWFVKMAVLLLWERSRGRASPVWGYIEQLPSSIDTPVRWSEAELVELQYAPAINEIRQQQAAWRQQYDKFSAAVKQGKHSYEDFLWALENVRSRAFSGPYTGSSVVEKARTLGLLLAAGGAYAAWQQLPLEQALNGLISVLVFNIMYDLLLSKKLKWYALCPVVDAINHSSLVESNVEYEYFRDQFVLSTKSAYKPGEQVFISYGAQSNGSLLQYYAFTEPNNPNDVYAFEAAIGGQKMQLTVNAKGSFTAECQAAARAALGGSSVQDDQLRTALLQAAEAELASKPTSAADDERLLQTPHLMAPRQRAAVEFRLEKKRVLERAIGRSRKRLGKQ</sequence>
<dbReference type="SUPFAM" id="SSF81822">
    <property type="entry name" value="RuBisCo LSMT C-terminal, substrate-binding domain"/>
    <property type="match status" value="1"/>
</dbReference>
<accession>A0A2P6TUI6</accession>
<dbReference type="GO" id="GO:0032259">
    <property type="term" value="P:methylation"/>
    <property type="evidence" value="ECO:0007669"/>
    <property type="project" value="UniProtKB-KW"/>
</dbReference>
<dbReference type="SUPFAM" id="SSF82199">
    <property type="entry name" value="SET domain"/>
    <property type="match status" value="1"/>
</dbReference>
<dbReference type="InterPro" id="IPR046341">
    <property type="entry name" value="SET_dom_sf"/>
</dbReference>
<dbReference type="InterPro" id="IPR036464">
    <property type="entry name" value="Rubisco_LSMT_subst-bd_sf"/>
</dbReference>
<keyword evidence="1" id="KW-0489">Methyltransferase</keyword>
<dbReference type="PANTHER" id="PTHR13271:SF133">
    <property type="entry name" value="SET DOMAIN-CONTAINING PROTEIN"/>
    <property type="match status" value="1"/>
</dbReference>
<dbReference type="InterPro" id="IPR015353">
    <property type="entry name" value="Rubisco_LSMT_subst-bd"/>
</dbReference>
<dbReference type="AlphaFoldDB" id="A0A2P6TUI6"/>
<dbReference type="InterPro" id="IPR001214">
    <property type="entry name" value="SET_dom"/>
</dbReference>
<keyword evidence="2" id="KW-0808">Transferase</keyword>
<feature type="domain" description="SET" evidence="5">
    <location>
        <begin position="87"/>
        <end position="348"/>
    </location>
</feature>
<dbReference type="GO" id="GO:0016279">
    <property type="term" value="F:protein-lysine N-methyltransferase activity"/>
    <property type="evidence" value="ECO:0007669"/>
    <property type="project" value="TreeGrafter"/>
</dbReference>
<evidence type="ECO:0000259" key="5">
    <source>
        <dbReference type="PROSITE" id="PS50280"/>
    </source>
</evidence>
<dbReference type="Gene3D" id="3.90.1420.10">
    <property type="entry name" value="Rubisco LSMT, substrate-binding domain"/>
    <property type="match status" value="1"/>
</dbReference>
<evidence type="ECO:0000256" key="2">
    <source>
        <dbReference type="ARBA" id="ARBA00022679"/>
    </source>
</evidence>
<evidence type="ECO:0000256" key="3">
    <source>
        <dbReference type="ARBA" id="ARBA00022691"/>
    </source>
</evidence>
<feature type="compositionally biased region" description="Gly residues" evidence="4">
    <location>
        <begin position="52"/>
        <end position="61"/>
    </location>
</feature>
<reference evidence="6 7" key="1">
    <citation type="journal article" date="2018" name="Plant J.">
        <title>Genome sequences of Chlorella sorokiniana UTEX 1602 and Micractinium conductrix SAG 241.80: implications to maltose excretion by a green alga.</title>
        <authorList>
            <person name="Arriola M.B."/>
            <person name="Velmurugan N."/>
            <person name="Zhang Y."/>
            <person name="Plunkett M.H."/>
            <person name="Hondzo H."/>
            <person name="Barney B.M."/>
        </authorList>
    </citation>
    <scope>NUCLEOTIDE SEQUENCE [LARGE SCALE GENOMIC DNA]</scope>
    <source>
        <strain evidence="7">UTEX 1602</strain>
    </source>
</reference>
<dbReference type="STRING" id="3076.A0A2P6TUI6"/>
<dbReference type="Pfam" id="PF09273">
    <property type="entry name" value="Rubis-subs-bind"/>
    <property type="match status" value="1"/>
</dbReference>
<dbReference type="Gene3D" id="3.90.1410.10">
    <property type="entry name" value="set domain protein methyltransferase, domain 1"/>
    <property type="match status" value="1"/>
</dbReference>
<keyword evidence="7" id="KW-1185">Reference proteome</keyword>
<name>A0A2P6TUI6_CHLSO</name>
<dbReference type="CDD" id="cd10527">
    <property type="entry name" value="SET_LSMT"/>
    <property type="match status" value="1"/>
</dbReference>
<dbReference type="PROSITE" id="PS50280">
    <property type="entry name" value="SET"/>
    <property type="match status" value="1"/>
</dbReference>
<feature type="region of interest" description="Disordered" evidence="4">
    <location>
        <begin position="17"/>
        <end position="63"/>
    </location>
</feature>
<evidence type="ECO:0000313" key="7">
    <source>
        <dbReference type="Proteomes" id="UP000239899"/>
    </source>
</evidence>
<organism evidence="6 7">
    <name type="scientific">Chlorella sorokiniana</name>
    <name type="common">Freshwater green alga</name>
    <dbReference type="NCBI Taxonomy" id="3076"/>
    <lineage>
        <taxon>Eukaryota</taxon>
        <taxon>Viridiplantae</taxon>
        <taxon>Chlorophyta</taxon>
        <taxon>core chlorophytes</taxon>
        <taxon>Trebouxiophyceae</taxon>
        <taxon>Chlorellales</taxon>
        <taxon>Chlorellaceae</taxon>
        <taxon>Chlorella clade</taxon>
        <taxon>Chlorella</taxon>
    </lineage>
</organism>
<comment type="caution">
    <text evidence="6">The sequence shown here is derived from an EMBL/GenBank/DDBJ whole genome shotgun (WGS) entry which is preliminary data.</text>
</comment>
<evidence type="ECO:0000313" key="6">
    <source>
        <dbReference type="EMBL" id="PRW57714.1"/>
    </source>
</evidence>
<gene>
    <name evidence="6" type="ORF">C2E21_3711</name>
</gene>
<evidence type="ECO:0000256" key="1">
    <source>
        <dbReference type="ARBA" id="ARBA00022603"/>
    </source>
</evidence>
<dbReference type="InterPro" id="IPR050600">
    <property type="entry name" value="SETD3_SETD6_MTase"/>
</dbReference>